<evidence type="ECO:0000256" key="1">
    <source>
        <dbReference type="ARBA" id="ARBA00005781"/>
    </source>
</evidence>
<dbReference type="PIRSF" id="PIRSF002191">
    <property type="entry name" value="Ribosomal_L19"/>
    <property type="match status" value="1"/>
</dbReference>
<comment type="similarity">
    <text evidence="1 5 6">Belongs to the bacterial ribosomal protein bL19 family.</text>
</comment>
<keyword evidence="2 5" id="KW-0689">Ribosomal protein</keyword>
<organism evidence="7 8">
    <name type="scientific">Lentisphaera profundi</name>
    <dbReference type="NCBI Taxonomy" id="1658616"/>
    <lineage>
        <taxon>Bacteria</taxon>
        <taxon>Pseudomonadati</taxon>
        <taxon>Lentisphaerota</taxon>
        <taxon>Lentisphaeria</taxon>
        <taxon>Lentisphaerales</taxon>
        <taxon>Lentisphaeraceae</taxon>
        <taxon>Lentisphaera</taxon>
    </lineage>
</organism>
<dbReference type="GO" id="GO:0005840">
    <property type="term" value="C:ribosome"/>
    <property type="evidence" value="ECO:0007669"/>
    <property type="project" value="UniProtKB-KW"/>
</dbReference>
<dbReference type="PANTHER" id="PTHR15680">
    <property type="entry name" value="RIBOSOMAL PROTEIN L19"/>
    <property type="match status" value="1"/>
</dbReference>
<evidence type="ECO:0000313" key="7">
    <source>
        <dbReference type="EMBL" id="WDE97430.1"/>
    </source>
</evidence>
<evidence type="ECO:0000313" key="8">
    <source>
        <dbReference type="Proteomes" id="UP001214250"/>
    </source>
</evidence>
<sequence length="110" mass="12519">MQQIARENERTDLPAFNVGDSVKIQYRIVDGANSRLQAFQGNVIAIKNCGNSKTFTLRRVNFGQGVERTFPFNSPNLESLSVERKGNVRRAKLYYLREKIGKSARIKEAK</sequence>
<dbReference type="PANTHER" id="PTHR15680:SF9">
    <property type="entry name" value="LARGE RIBOSOMAL SUBUNIT PROTEIN BL19M"/>
    <property type="match status" value="1"/>
</dbReference>
<keyword evidence="8" id="KW-1185">Reference proteome</keyword>
<evidence type="ECO:0000256" key="3">
    <source>
        <dbReference type="ARBA" id="ARBA00023274"/>
    </source>
</evidence>
<evidence type="ECO:0000256" key="6">
    <source>
        <dbReference type="RuleBase" id="RU000559"/>
    </source>
</evidence>
<keyword evidence="3 5" id="KW-0687">Ribonucleoprotein</keyword>
<evidence type="ECO:0000256" key="4">
    <source>
        <dbReference type="ARBA" id="ARBA00035171"/>
    </source>
</evidence>
<evidence type="ECO:0000256" key="5">
    <source>
        <dbReference type="HAMAP-Rule" id="MF_00402"/>
    </source>
</evidence>
<reference evidence="7 8" key="1">
    <citation type="submission" date="2023-02" db="EMBL/GenBank/DDBJ databases">
        <title>Genome sequence of Lentisphaera profundi SAORIC-696.</title>
        <authorList>
            <person name="Kim e."/>
            <person name="Cho J.-C."/>
            <person name="Choi A."/>
            <person name="Kang I."/>
        </authorList>
    </citation>
    <scope>NUCLEOTIDE SEQUENCE [LARGE SCALE GENOMIC DNA]</scope>
    <source>
        <strain evidence="7 8">SAORIC-696</strain>
    </source>
</reference>
<comment type="function">
    <text evidence="5 6">This protein is located at the 30S-50S ribosomal subunit interface and may play a role in the structure and function of the aminoacyl-tRNA binding site.</text>
</comment>
<evidence type="ECO:0000256" key="2">
    <source>
        <dbReference type="ARBA" id="ARBA00022980"/>
    </source>
</evidence>
<dbReference type="InterPro" id="IPR001857">
    <property type="entry name" value="Ribosomal_bL19"/>
</dbReference>
<dbReference type="Proteomes" id="UP001214250">
    <property type="component" value="Chromosome 1"/>
</dbReference>
<name>A0ABY7VT84_9BACT</name>
<dbReference type="Pfam" id="PF01245">
    <property type="entry name" value="Ribosomal_L19"/>
    <property type="match status" value="1"/>
</dbReference>
<gene>
    <name evidence="5 7" type="primary">rplS</name>
    <name evidence="7" type="ORF">PQO03_01890</name>
</gene>
<dbReference type="Gene3D" id="2.30.30.790">
    <property type="match status" value="1"/>
</dbReference>
<dbReference type="RefSeq" id="WP_274151799.1">
    <property type="nucleotide sequence ID" value="NZ_CP117811.1"/>
</dbReference>
<dbReference type="NCBIfam" id="TIGR01024">
    <property type="entry name" value="rplS_bact"/>
    <property type="match status" value="1"/>
</dbReference>
<accession>A0ABY7VT84</accession>
<proteinExistence type="inferred from homology"/>
<dbReference type="InterPro" id="IPR008991">
    <property type="entry name" value="Translation_prot_SH3-like_sf"/>
</dbReference>
<dbReference type="EMBL" id="CP117811">
    <property type="protein sequence ID" value="WDE97430.1"/>
    <property type="molecule type" value="Genomic_DNA"/>
</dbReference>
<dbReference type="HAMAP" id="MF_00402">
    <property type="entry name" value="Ribosomal_bL19"/>
    <property type="match status" value="1"/>
</dbReference>
<dbReference type="InterPro" id="IPR038657">
    <property type="entry name" value="Ribosomal_bL19_sf"/>
</dbReference>
<protein>
    <recommendedName>
        <fullName evidence="4 5">Large ribosomal subunit protein bL19</fullName>
    </recommendedName>
</protein>
<dbReference type="SUPFAM" id="SSF50104">
    <property type="entry name" value="Translation proteins SH3-like domain"/>
    <property type="match status" value="1"/>
</dbReference>
<dbReference type="PRINTS" id="PR00061">
    <property type="entry name" value="RIBOSOMALL19"/>
</dbReference>